<evidence type="ECO:0000313" key="2">
    <source>
        <dbReference type="EMBL" id="QIG68800.1"/>
    </source>
</evidence>
<accession>A0A7S5R6D4</accession>
<evidence type="ECO:0000256" key="1">
    <source>
        <dbReference type="SAM" id="MobiDB-lite"/>
    </source>
</evidence>
<dbReference type="EMBL" id="MN988497">
    <property type="protein sequence ID" value="QIG68800.1"/>
    <property type="molecule type" value="Genomic_DNA"/>
</dbReference>
<evidence type="ECO:0000313" key="3">
    <source>
        <dbReference type="Proteomes" id="UP000656384"/>
    </source>
</evidence>
<feature type="region of interest" description="Disordered" evidence="1">
    <location>
        <begin position="104"/>
        <end position="123"/>
    </location>
</feature>
<sequence length="123" mass="13601">MTSIKAPVKRKHFRFWAGEVTMVIDGGNGELAPLTVKTNCMTVVGDKDKLLPNDIAKAQQTLQVTVYKTMGDEFSKVKDVIAVTILFSTYMGYLSDEELKITTQQQEVEAKDPPAAANDPYSK</sequence>
<protein>
    <submittedName>
        <fullName evidence="2">Uncharacterized protein</fullName>
    </submittedName>
</protein>
<organism evidence="2 3">
    <name type="scientific">Rhizobium phage RHph_Y2_6</name>
    <dbReference type="NCBI Taxonomy" id="2509576"/>
    <lineage>
        <taxon>Viruses</taxon>
        <taxon>Duplodnaviria</taxon>
        <taxon>Heunggongvirae</taxon>
        <taxon>Uroviricota</taxon>
        <taxon>Caudoviricetes</taxon>
        <taxon>Schitoviridae</taxon>
        <taxon>Demetervirinae</taxon>
        <taxon>Acanvirus</taxon>
        <taxon>Acanvirus Y26</taxon>
    </lineage>
</organism>
<name>A0A7S5R6D4_9CAUD</name>
<gene>
    <name evidence="2" type="ORF">EVB68_063</name>
</gene>
<reference evidence="2" key="1">
    <citation type="submission" date="2020-01" db="EMBL/GenBank/DDBJ databases">
        <title>Patterns of diversity and host range of bacteriophage communities associated with bean-nodulatin bacteria.</title>
        <authorList>
            <person name="Vann Cauwenberghe J."/>
            <person name="Santamaria R.I."/>
            <person name="Bustos P."/>
            <person name="Juarez S."/>
            <person name="Gonzalez V."/>
        </authorList>
    </citation>
    <scope>NUCLEOTIDE SEQUENCE</scope>
</reference>
<keyword evidence="3" id="KW-1185">Reference proteome</keyword>
<proteinExistence type="predicted"/>
<dbReference type="Proteomes" id="UP000656384">
    <property type="component" value="Segment"/>
</dbReference>